<evidence type="ECO:0000256" key="3">
    <source>
        <dbReference type="ARBA" id="ARBA00022679"/>
    </source>
</evidence>
<dbReference type="InterPro" id="IPR002213">
    <property type="entry name" value="UDP_glucos_trans"/>
</dbReference>
<evidence type="ECO:0000313" key="7">
    <source>
        <dbReference type="Proteomes" id="UP000007798"/>
    </source>
</evidence>
<accession>B4NKY6</accession>
<dbReference type="PANTHER" id="PTHR48043:SF145">
    <property type="entry name" value="FI06409P-RELATED"/>
    <property type="match status" value="1"/>
</dbReference>
<dbReference type="InParanoid" id="B4NKY6"/>
<dbReference type="eggNOG" id="KOG1192">
    <property type="taxonomic scope" value="Eukaryota"/>
</dbReference>
<feature type="chain" id="PRO_5006458490" description="UDP-glucuronosyltransferase" evidence="5">
    <location>
        <begin position="27"/>
        <end position="401"/>
    </location>
</feature>
<evidence type="ECO:0000256" key="4">
    <source>
        <dbReference type="SAM" id="Phobius"/>
    </source>
</evidence>
<comment type="similarity">
    <text evidence="1">Belongs to the UDP-glycosyltransferase family.</text>
</comment>
<dbReference type="CDD" id="cd03784">
    <property type="entry name" value="GT1_Gtf-like"/>
    <property type="match status" value="1"/>
</dbReference>
<dbReference type="Proteomes" id="UP000007798">
    <property type="component" value="Unassembled WGS sequence"/>
</dbReference>
<dbReference type="AlphaFoldDB" id="B4NKY6"/>
<dbReference type="EMBL" id="CH964272">
    <property type="protein sequence ID" value="EDW84189.2"/>
    <property type="molecule type" value="Genomic_DNA"/>
</dbReference>
<dbReference type="GO" id="GO:0008194">
    <property type="term" value="F:UDP-glycosyltransferase activity"/>
    <property type="evidence" value="ECO:0007669"/>
    <property type="project" value="InterPro"/>
</dbReference>
<keyword evidence="5" id="KW-0732">Signal</keyword>
<gene>
    <name evidence="6" type="primary">Dwil\GK14002</name>
    <name evidence="6" type="ORF">Dwil_GK14002</name>
</gene>
<evidence type="ECO:0000256" key="1">
    <source>
        <dbReference type="ARBA" id="ARBA00009995"/>
    </source>
</evidence>
<dbReference type="OrthoDB" id="5835829at2759"/>
<dbReference type="Pfam" id="PF00201">
    <property type="entry name" value="UDPGT"/>
    <property type="match status" value="1"/>
</dbReference>
<keyword evidence="3" id="KW-0808">Transferase</keyword>
<feature type="signal peptide" evidence="5">
    <location>
        <begin position="1"/>
        <end position="26"/>
    </location>
</feature>
<keyword evidence="7" id="KW-1185">Reference proteome</keyword>
<name>B4NKY6_DROWI</name>
<dbReference type="HOGENOM" id="CLU_012949_0_2_1"/>
<keyword evidence="2" id="KW-0328">Glycosyltransferase</keyword>
<dbReference type="Gene3D" id="3.40.50.2000">
    <property type="entry name" value="Glycogen Phosphorylase B"/>
    <property type="match status" value="1"/>
</dbReference>
<keyword evidence="4" id="KW-1133">Transmembrane helix</keyword>
<reference evidence="6 7" key="1">
    <citation type="journal article" date="2007" name="Nature">
        <title>Evolution of genes and genomes on the Drosophila phylogeny.</title>
        <authorList>
            <consortium name="Drosophila 12 Genomes Consortium"/>
            <person name="Clark A.G."/>
            <person name="Eisen M.B."/>
            <person name="Smith D.R."/>
            <person name="Bergman C.M."/>
            <person name="Oliver B."/>
            <person name="Markow T.A."/>
            <person name="Kaufman T.C."/>
            <person name="Kellis M."/>
            <person name="Gelbart W."/>
            <person name="Iyer V.N."/>
            <person name="Pollard D.A."/>
            <person name="Sackton T.B."/>
            <person name="Larracuente A.M."/>
            <person name="Singh N.D."/>
            <person name="Abad J.P."/>
            <person name="Abt D.N."/>
            <person name="Adryan B."/>
            <person name="Aguade M."/>
            <person name="Akashi H."/>
            <person name="Anderson W.W."/>
            <person name="Aquadro C.F."/>
            <person name="Ardell D.H."/>
            <person name="Arguello R."/>
            <person name="Artieri C.G."/>
            <person name="Barbash D.A."/>
            <person name="Barker D."/>
            <person name="Barsanti P."/>
            <person name="Batterham P."/>
            <person name="Batzoglou S."/>
            <person name="Begun D."/>
            <person name="Bhutkar A."/>
            <person name="Blanco E."/>
            <person name="Bosak S.A."/>
            <person name="Bradley R.K."/>
            <person name="Brand A.D."/>
            <person name="Brent M.R."/>
            <person name="Brooks A.N."/>
            <person name="Brown R.H."/>
            <person name="Butlin R.K."/>
            <person name="Caggese C."/>
            <person name="Calvi B.R."/>
            <person name="Bernardo de Carvalho A."/>
            <person name="Caspi A."/>
            <person name="Castrezana S."/>
            <person name="Celniker S.E."/>
            <person name="Chang J.L."/>
            <person name="Chapple C."/>
            <person name="Chatterji S."/>
            <person name="Chinwalla A."/>
            <person name="Civetta A."/>
            <person name="Clifton S.W."/>
            <person name="Comeron J.M."/>
            <person name="Costello J.C."/>
            <person name="Coyne J.A."/>
            <person name="Daub J."/>
            <person name="David R.G."/>
            <person name="Delcher A.L."/>
            <person name="Delehaunty K."/>
            <person name="Do C.B."/>
            <person name="Ebling H."/>
            <person name="Edwards K."/>
            <person name="Eickbush T."/>
            <person name="Evans J.D."/>
            <person name="Filipski A."/>
            <person name="Findeiss S."/>
            <person name="Freyhult E."/>
            <person name="Fulton L."/>
            <person name="Fulton R."/>
            <person name="Garcia A.C."/>
            <person name="Gardiner A."/>
            <person name="Garfield D.A."/>
            <person name="Garvin B.E."/>
            <person name="Gibson G."/>
            <person name="Gilbert D."/>
            <person name="Gnerre S."/>
            <person name="Godfrey J."/>
            <person name="Good R."/>
            <person name="Gotea V."/>
            <person name="Gravely B."/>
            <person name="Greenberg A.J."/>
            <person name="Griffiths-Jones S."/>
            <person name="Gross S."/>
            <person name="Guigo R."/>
            <person name="Gustafson E.A."/>
            <person name="Haerty W."/>
            <person name="Hahn M.W."/>
            <person name="Halligan D.L."/>
            <person name="Halpern A.L."/>
            <person name="Halter G.M."/>
            <person name="Han M.V."/>
            <person name="Heger A."/>
            <person name="Hillier L."/>
            <person name="Hinrichs A.S."/>
            <person name="Holmes I."/>
            <person name="Hoskins R.A."/>
            <person name="Hubisz M.J."/>
            <person name="Hultmark D."/>
            <person name="Huntley M.A."/>
            <person name="Jaffe D.B."/>
            <person name="Jagadeeshan S."/>
            <person name="Jeck W.R."/>
            <person name="Johnson J."/>
            <person name="Jones C.D."/>
            <person name="Jordan W.C."/>
            <person name="Karpen G.H."/>
            <person name="Kataoka E."/>
            <person name="Keightley P.D."/>
            <person name="Kheradpour P."/>
            <person name="Kirkness E.F."/>
            <person name="Koerich L.B."/>
            <person name="Kristiansen K."/>
            <person name="Kudrna D."/>
            <person name="Kulathinal R.J."/>
            <person name="Kumar S."/>
            <person name="Kwok R."/>
            <person name="Lander E."/>
            <person name="Langley C.H."/>
            <person name="Lapoint R."/>
            <person name="Lazzaro B.P."/>
            <person name="Lee S.J."/>
            <person name="Levesque L."/>
            <person name="Li R."/>
            <person name="Lin C.F."/>
            <person name="Lin M.F."/>
            <person name="Lindblad-Toh K."/>
            <person name="Llopart A."/>
            <person name="Long M."/>
            <person name="Low L."/>
            <person name="Lozovsky E."/>
            <person name="Lu J."/>
            <person name="Luo M."/>
            <person name="Machado C.A."/>
            <person name="Makalowski W."/>
            <person name="Marzo M."/>
            <person name="Matsuda M."/>
            <person name="Matzkin L."/>
            <person name="McAllister B."/>
            <person name="McBride C.S."/>
            <person name="McKernan B."/>
            <person name="McKernan K."/>
            <person name="Mendez-Lago M."/>
            <person name="Minx P."/>
            <person name="Mollenhauer M.U."/>
            <person name="Montooth K."/>
            <person name="Mount S.M."/>
            <person name="Mu X."/>
            <person name="Myers E."/>
            <person name="Negre B."/>
            <person name="Newfeld S."/>
            <person name="Nielsen R."/>
            <person name="Noor M.A."/>
            <person name="O'Grady P."/>
            <person name="Pachter L."/>
            <person name="Papaceit M."/>
            <person name="Parisi M.J."/>
            <person name="Parisi M."/>
            <person name="Parts L."/>
            <person name="Pedersen J.S."/>
            <person name="Pesole G."/>
            <person name="Phillippy A.M."/>
            <person name="Ponting C.P."/>
            <person name="Pop M."/>
            <person name="Porcelli D."/>
            <person name="Powell J.R."/>
            <person name="Prohaska S."/>
            <person name="Pruitt K."/>
            <person name="Puig M."/>
            <person name="Quesneville H."/>
            <person name="Ram K.R."/>
            <person name="Rand D."/>
            <person name="Rasmussen M.D."/>
            <person name="Reed L.K."/>
            <person name="Reenan R."/>
            <person name="Reily A."/>
            <person name="Remington K.A."/>
            <person name="Rieger T.T."/>
            <person name="Ritchie M.G."/>
            <person name="Robin C."/>
            <person name="Rogers Y.H."/>
            <person name="Rohde C."/>
            <person name="Rozas J."/>
            <person name="Rubenfield M.J."/>
            <person name="Ruiz A."/>
            <person name="Russo S."/>
            <person name="Salzberg S.L."/>
            <person name="Sanchez-Gracia A."/>
            <person name="Saranga D.J."/>
            <person name="Sato H."/>
            <person name="Schaeffer S.W."/>
            <person name="Schatz M.C."/>
            <person name="Schlenke T."/>
            <person name="Schwartz R."/>
            <person name="Segarra C."/>
            <person name="Singh R.S."/>
            <person name="Sirot L."/>
            <person name="Sirota M."/>
            <person name="Sisneros N.B."/>
            <person name="Smith C.D."/>
            <person name="Smith T.F."/>
            <person name="Spieth J."/>
            <person name="Stage D.E."/>
            <person name="Stark A."/>
            <person name="Stephan W."/>
            <person name="Strausberg R.L."/>
            <person name="Strempel S."/>
            <person name="Sturgill D."/>
            <person name="Sutton G."/>
            <person name="Sutton G.G."/>
            <person name="Tao W."/>
            <person name="Teichmann S."/>
            <person name="Tobari Y.N."/>
            <person name="Tomimura Y."/>
            <person name="Tsolas J.M."/>
            <person name="Valente V.L."/>
            <person name="Venter E."/>
            <person name="Venter J.C."/>
            <person name="Vicario S."/>
            <person name="Vieira F.G."/>
            <person name="Vilella A.J."/>
            <person name="Villasante A."/>
            <person name="Walenz B."/>
            <person name="Wang J."/>
            <person name="Wasserman M."/>
            <person name="Watts T."/>
            <person name="Wilson D."/>
            <person name="Wilson R.K."/>
            <person name="Wing R.A."/>
            <person name="Wolfner M.F."/>
            <person name="Wong A."/>
            <person name="Wong G.K."/>
            <person name="Wu C.I."/>
            <person name="Wu G."/>
            <person name="Yamamoto D."/>
            <person name="Yang H.P."/>
            <person name="Yang S.P."/>
            <person name="Yorke J.A."/>
            <person name="Yoshida K."/>
            <person name="Zdobnov E."/>
            <person name="Zhang P."/>
            <person name="Zhang Y."/>
            <person name="Zimin A.V."/>
            <person name="Baldwin J."/>
            <person name="Abdouelleil A."/>
            <person name="Abdulkadir J."/>
            <person name="Abebe A."/>
            <person name="Abera B."/>
            <person name="Abreu J."/>
            <person name="Acer S.C."/>
            <person name="Aftuck L."/>
            <person name="Alexander A."/>
            <person name="An P."/>
            <person name="Anderson E."/>
            <person name="Anderson S."/>
            <person name="Arachi H."/>
            <person name="Azer M."/>
            <person name="Bachantsang P."/>
            <person name="Barry A."/>
            <person name="Bayul T."/>
            <person name="Berlin A."/>
            <person name="Bessette D."/>
            <person name="Bloom T."/>
            <person name="Blye J."/>
            <person name="Boguslavskiy L."/>
            <person name="Bonnet C."/>
            <person name="Boukhgalter B."/>
            <person name="Bourzgui I."/>
            <person name="Brown A."/>
            <person name="Cahill P."/>
            <person name="Channer S."/>
            <person name="Cheshatsang Y."/>
            <person name="Chuda L."/>
            <person name="Citroen M."/>
            <person name="Collymore A."/>
            <person name="Cooke P."/>
            <person name="Costello M."/>
            <person name="D'Aco K."/>
            <person name="Daza R."/>
            <person name="De Haan G."/>
            <person name="DeGray S."/>
            <person name="DeMaso C."/>
            <person name="Dhargay N."/>
            <person name="Dooley K."/>
            <person name="Dooley E."/>
            <person name="Doricent M."/>
            <person name="Dorje P."/>
            <person name="Dorjee K."/>
            <person name="Dupes A."/>
            <person name="Elong R."/>
            <person name="Falk J."/>
            <person name="Farina A."/>
            <person name="Faro S."/>
            <person name="Ferguson D."/>
            <person name="Fisher S."/>
            <person name="Foley C.D."/>
            <person name="Franke A."/>
            <person name="Friedrich D."/>
            <person name="Gadbois L."/>
            <person name="Gearin G."/>
            <person name="Gearin C.R."/>
            <person name="Giannoukos G."/>
            <person name="Goode T."/>
            <person name="Graham J."/>
            <person name="Grandbois E."/>
            <person name="Grewal S."/>
            <person name="Gyaltsen K."/>
            <person name="Hafez N."/>
            <person name="Hagos B."/>
            <person name="Hall J."/>
            <person name="Henson C."/>
            <person name="Hollinger A."/>
            <person name="Honan T."/>
            <person name="Huard M.D."/>
            <person name="Hughes L."/>
            <person name="Hurhula B."/>
            <person name="Husby M.E."/>
            <person name="Kamat A."/>
            <person name="Kanga B."/>
            <person name="Kashin S."/>
            <person name="Khazanovich D."/>
            <person name="Kisner P."/>
            <person name="Lance K."/>
            <person name="Lara M."/>
            <person name="Lee W."/>
            <person name="Lennon N."/>
            <person name="Letendre F."/>
            <person name="LeVine R."/>
            <person name="Lipovsky A."/>
            <person name="Liu X."/>
            <person name="Liu J."/>
            <person name="Liu S."/>
            <person name="Lokyitsang T."/>
            <person name="Lokyitsang Y."/>
            <person name="Lubonja R."/>
            <person name="Lui A."/>
            <person name="MacDonald P."/>
            <person name="Magnisalis V."/>
            <person name="Maru K."/>
            <person name="Matthews C."/>
            <person name="McCusker W."/>
            <person name="McDonough S."/>
            <person name="Mehta T."/>
            <person name="Meldrim J."/>
            <person name="Meneus L."/>
            <person name="Mihai O."/>
            <person name="Mihalev A."/>
            <person name="Mihova T."/>
            <person name="Mittelman R."/>
            <person name="Mlenga V."/>
            <person name="Montmayeur A."/>
            <person name="Mulrain L."/>
            <person name="Navidi A."/>
            <person name="Naylor J."/>
            <person name="Negash T."/>
            <person name="Nguyen T."/>
            <person name="Nguyen N."/>
            <person name="Nicol R."/>
            <person name="Norbu C."/>
            <person name="Norbu N."/>
            <person name="Novod N."/>
            <person name="O'Neill B."/>
            <person name="Osman S."/>
            <person name="Markiewicz E."/>
            <person name="Oyono O.L."/>
            <person name="Patti C."/>
            <person name="Phunkhang P."/>
            <person name="Pierre F."/>
            <person name="Priest M."/>
            <person name="Raghuraman S."/>
            <person name="Rege F."/>
            <person name="Reyes R."/>
            <person name="Rise C."/>
            <person name="Rogov P."/>
            <person name="Ross K."/>
            <person name="Ryan E."/>
            <person name="Settipalli S."/>
            <person name="Shea T."/>
            <person name="Sherpa N."/>
            <person name="Shi L."/>
            <person name="Shih D."/>
            <person name="Sparrow T."/>
            <person name="Spaulding J."/>
            <person name="Stalker J."/>
            <person name="Stange-Thomann N."/>
            <person name="Stavropoulos S."/>
            <person name="Stone C."/>
            <person name="Strader C."/>
            <person name="Tesfaye S."/>
            <person name="Thomson T."/>
            <person name="Thoulutsang Y."/>
            <person name="Thoulutsang D."/>
            <person name="Topham K."/>
            <person name="Topping I."/>
            <person name="Tsamla T."/>
            <person name="Vassiliev H."/>
            <person name="Vo A."/>
            <person name="Wangchuk T."/>
            <person name="Wangdi T."/>
            <person name="Weiand M."/>
            <person name="Wilkinson J."/>
            <person name="Wilson A."/>
            <person name="Yadav S."/>
            <person name="Young G."/>
            <person name="Yu Q."/>
            <person name="Zembek L."/>
            <person name="Zhong D."/>
            <person name="Zimmer A."/>
            <person name="Zwirko Z."/>
            <person name="Jaffe D.B."/>
            <person name="Alvarez P."/>
            <person name="Brockman W."/>
            <person name="Butler J."/>
            <person name="Chin C."/>
            <person name="Gnerre S."/>
            <person name="Grabherr M."/>
            <person name="Kleber M."/>
            <person name="Mauceli E."/>
            <person name="MacCallum I."/>
        </authorList>
    </citation>
    <scope>NUCLEOTIDE SEQUENCE [LARGE SCALE GENOMIC DNA]</scope>
    <source>
        <strain evidence="7">Tucson 14030-0811.24</strain>
    </source>
</reference>
<keyword evidence="4" id="KW-0472">Membrane</keyword>
<dbReference type="SMR" id="B4NKY6"/>
<sequence length="401" mass="47079">MLVCRHLGHAWLLIVGFGLIVRQTQAEHILAIFSYAFSSPYLVVRPLIKELVERGHQVTVKYTSTRSSSILDKWDSWVYKTEEWLLERLVYLPPQIKLYRQYFNDSYSNFDEIRRNFSLILVNQHFSLGRVRSNVPNLIEVAGMHMCVHKNCKLDPIPDDLQRFMDEAEHGVIYFSMGVEIYMKWLPDKMKSTFLEAFSNIKQRVVWKYDGLNSLKDKSDNIFFRSYLPQQQILNHPKTKLFITHAGLLSIIETAYYGVPVLSLPLYYDQFANAQRMHLAGVGQTLKLNSISVETLNESIYEILHNPSYTSNVQRMSNRFRDQPMSPLKTAVWWTEYILRHKGATHMRLPEHEMSFMQYYNLDLMPILFGRIGLTAIIVILLAYKLTNWIISSYYIRLDLL</sequence>
<evidence type="ECO:0000256" key="5">
    <source>
        <dbReference type="SAM" id="SignalP"/>
    </source>
</evidence>
<evidence type="ECO:0008006" key="8">
    <source>
        <dbReference type="Google" id="ProtNLM"/>
    </source>
</evidence>
<dbReference type="PANTHER" id="PTHR48043">
    <property type="entry name" value="EG:EG0003.4 PROTEIN-RELATED"/>
    <property type="match status" value="1"/>
</dbReference>
<keyword evidence="4" id="KW-0812">Transmembrane</keyword>
<dbReference type="InterPro" id="IPR050271">
    <property type="entry name" value="UDP-glycosyltransferase"/>
</dbReference>
<evidence type="ECO:0000313" key="6">
    <source>
        <dbReference type="EMBL" id="EDW84189.2"/>
    </source>
</evidence>
<dbReference type="SUPFAM" id="SSF53756">
    <property type="entry name" value="UDP-Glycosyltransferase/glycogen phosphorylase"/>
    <property type="match status" value="1"/>
</dbReference>
<dbReference type="FunFam" id="3.40.50.2000:FF:000021">
    <property type="entry name" value="UDP-glucuronosyltransferase"/>
    <property type="match status" value="1"/>
</dbReference>
<protein>
    <recommendedName>
        <fullName evidence="8">UDP-glucuronosyltransferase</fullName>
    </recommendedName>
</protein>
<proteinExistence type="inferred from homology"/>
<organism evidence="6 7">
    <name type="scientific">Drosophila willistoni</name>
    <name type="common">Fruit fly</name>
    <dbReference type="NCBI Taxonomy" id="7260"/>
    <lineage>
        <taxon>Eukaryota</taxon>
        <taxon>Metazoa</taxon>
        <taxon>Ecdysozoa</taxon>
        <taxon>Arthropoda</taxon>
        <taxon>Hexapoda</taxon>
        <taxon>Insecta</taxon>
        <taxon>Pterygota</taxon>
        <taxon>Neoptera</taxon>
        <taxon>Endopterygota</taxon>
        <taxon>Diptera</taxon>
        <taxon>Brachycera</taxon>
        <taxon>Muscomorpha</taxon>
        <taxon>Ephydroidea</taxon>
        <taxon>Drosophilidae</taxon>
        <taxon>Drosophila</taxon>
        <taxon>Sophophora</taxon>
    </lineage>
</organism>
<evidence type="ECO:0000256" key="2">
    <source>
        <dbReference type="ARBA" id="ARBA00022676"/>
    </source>
</evidence>
<feature type="transmembrane region" description="Helical" evidence="4">
    <location>
        <begin position="364"/>
        <end position="384"/>
    </location>
</feature>